<dbReference type="Proteomes" id="UP000294558">
    <property type="component" value="Unassembled WGS sequence"/>
</dbReference>
<keyword evidence="2" id="KW-1185">Reference proteome</keyword>
<sequence>MQIVSALFVENFEMRQAPGPSTRLDLTGAMFSMAAPEPAPLTISPHLVALIFCPEGETGQGVFEVIFRPDLDDPERPDAGEHLARNVSPFNVEPGKFTYRLVRGELEFPDYGQVFAHCRVDRGPWHVVPFTLLPPAA</sequence>
<dbReference type="RefSeq" id="WP_166657494.1">
    <property type="nucleotide sequence ID" value="NZ_JAVJPS010000003.1"/>
</dbReference>
<organism evidence="1 2">
    <name type="scientific">Ilumatobacter fluminis</name>
    <dbReference type="NCBI Taxonomy" id="467091"/>
    <lineage>
        <taxon>Bacteria</taxon>
        <taxon>Bacillati</taxon>
        <taxon>Actinomycetota</taxon>
        <taxon>Acidimicrobiia</taxon>
        <taxon>Acidimicrobiales</taxon>
        <taxon>Ilumatobacteraceae</taxon>
        <taxon>Ilumatobacter</taxon>
    </lineage>
</organism>
<dbReference type="EMBL" id="SOAU01000001">
    <property type="protein sequence ID" value="TDT16397.1"/>
    <property type="molecule type" value="Genomic_DNA"/>
</dbReference>
<accession>A0A4R7HYU6</accession>
<dbReference type="AlphaFoldDB" id="A0A4R7HYU6"/>
<comment type="caution">
    <text evidence="1">The sequence shown here is derived from an EMBL/GenBank/DDBJ whole genome shotgun (WGS) entry which is preliminary data.</text>
</comment>
<name>A0A4R7HYU6_9ACTN</name>
<protein>
    <submittedName>
        <fullName evidence="1">Uncharacterized protein</fullName>
    </submittedName>
</protein>
<gene>
    <name evidence="1" type="ORF">BDK89_1986</name>
</gene>
<evidence type="ECO:0000313" key="1">
    <source>
        <dbReference type="EMBL" id="TDT16397.1"/>
    </source>
</evidence>
<proteinExistence type="predicted"/>
<reference evidence="1 2" key="1">
    <citation type="submission" date="2019-03" db="EMBL/GenBank/DDBJ databases">
        <title>Sequencing the genomes of 1000 actinobacteria strains.</title>
        <authorList>
            <person name="Klenk H.-P."/>
        </authorList>
    </citation>
    <scope>NUCLEOTIDE SEQUENCE [LARGE SCALE GENOMIC DNA]</scope>
    <source>
        <strain evidence="1 2">DSM 18936</strain>
    </source>
</reference>
<evidence type="ECO:0000313" key="2">
    <source>
        <dbReference type="Proteomes" id="UP000294558"/>
    </source>
</evidence>